<keyword evidence="2" id="KW-1185">Reference proteome</keyword>
<evidence type="ECO:0000313" key="2">
    <source>
        <dbReference type="Proteomes" id="UP000250043"/>
    </source>
</evidence>
<feature type="non-terminal residue" evidence="1">
    <location>
        <position position="174"/>
    </location>
</feature>
<evidence type="ECO:0000313" key="1">
    <source>
        <dbReference type="EMBL" id="OCH83671.1"/>
    </source>
</evidence>
<dbReference type="EMBL" id="KV722878">
    <property type="protein sequence ID" value="OCH83671.1"/>
    <property type="molecule type" value="Genomic_DNA"/>
</dbReference>
<feature type="non-terminal residue" evidence="1">
    <location>
        <position position="1"/>
    </location>
</feature>
<dbReference type="OrthoDB" id="2794244at2759"/>
<organism evidence="1 2">
    <name type="scientific">Obba rivulosa</name>
    <dbReference type="NCBI Taxonomy" id="1052685"/>
    <lineage>
        <taxon>Eukaryota</taxon>
        <taxon>Fungi</taxon>
        <taxon>Dikarya</taxon>
        <taxon>Basidiomycota</taxon>
        <taxon>Agaricomycotina</taxon>
        <taxon>Agaricomycetes</taxon>
        <taxon>Polyporales</taxon>
        <taxon>Gelatoporiaceae</taxon>
        <taxon>Obba</taxon>
    </lineage>
</organism>
<dbReference type="PANTHER" id="PTHR35871:SF1">
    <property type="entry name" value="CXC1-LIKE CYSTEINE CLUSTER ASSOCIATED WITH KDZ TRANSPOSASES DOMAIN-CONTAINING PROTEIN"/>
    <property type="match status" value="1"/>
</dbReference>
<accession>A0A8E2AFZ7</accession>
<proteinExistence type="predicted"/>
<protein>
    <submittedName>
        <fullName evidence="1">Uncharacterized protein</fullName>
    </submittedName>
</protein>
<dbReference type="AlphaFoldDB" id="A0A8E2AFZ7"/>
<dbReference type="Proteomes" id="UP000250043">
    <property type="component" value="Unassembled WGS sequence"/>
</dbReference>
<gene>
    <name evidence="1" type="ORF">OBBRIDRAFT_715084</name>
</gene>
<dbReference type="PANTHER" id="PTHR35871">
    <property type="entry name" value="EXPRESSED PROTEIN"/>
    <property type="match status" value="1"/>
</dbReference>
<sequence length="174" mass="20168">TARRWLIKLGWRYSVVQKGVYIDGHEREDIVDYHQKEFLLTMVGYKLQMTHYEGPELLKVEPQLKEGKKSIIPYFYDECCFNVNDEWRSCGCLIHISNFINSETGCLILTDKDGNIVKDARKIVYLGSNGDLWWDNEQLLVHIKSTIKIHKEAHSGIQALFIFDQLSAHASLPP</sequence>
<name>A0A8E2AFZ7_9APHY</name>
<reference evidence="1 2" key="1">
    <citation type="submission" date="2016-07" db="EMBL/GenBank/DDBJ databases">
        <title>Draft genome of the white-rot fungus Obba rivulosa 3A-2.</title>
        <authorList>
            <consortium name="DOE Joint Genome Institute"/>
            <person name="Miettinen O."/>
            <person name="Riley R."/>
            <person name="Acob R."/>
            <person name="Barry K."/>
            <person name="Cullen D."/>
            <person name="De Vries R."/>
            <person name="Hainaut M."/>
            <person name="Hatakka A."/>
            <person name="Henrissat B."/>
            <person name="Hilden K."/>
            <person name="Kuo R."/>
            <person name="Labutti K."/>
            <person name="Lipzen A."/>
            <person name="Makela M.R."/>
            <person name="Sandor L."/>
            <person name="Spatafora J.W."/>
            <person name="Grigoriev I.V."/>
            <person name="Hibbett D.S."/>
        </authorList>
    </citation>
    <scope>NUCLEOTIDE SEQUENCE [LARGE SCALE GENOMIC DNA]</scope>
    <source>
        <strain evidence="1 2">3A-2</strain>
    </source>
</reference>